<accession>A0A803MSB0</accession>
<dbReference type="Proteomes" id="UP000596660">
    <property type="component" value="Unplaced"/>
</dbReference>
<feature type="compositionally biased region" description="Basic residues" evidence="1">
    <location>
        <begin position="69"/>
        <end position="79"/>
    </location>
</feature>
<reference evidence="2" key="1">
    <citation type="journal article" date="2017" name="Nature">
        <title>The genome of Chenopodium quinoa.</title>
        <authorList>
            <person name="Jarvis D.E."/>
            <person name="Ho Y.S."/>
            <person name="Lightfoot D.J."/>
            <person name="Schmoeckel S.M."/>
            <person name="Li B."/>
            <person name="Borm T.J.A."/>
            <person name="Ohyanagi H."/>
            <person name="Mineta K."/>
            <person name="Michell C.T."/>
            <person name="Saber N."/>
            <person name="Kharbatia N.M."/>
            <person name="Rupper R.R."/>
            <person name="Sharp A.R."/>
            <person name="Dally N."/>
            <person name="Boughton B.A."/>
            <person name="Woo Y.H."/>
            <person name="Gao G."/>
            <person name="Schijlen E.G.W.M."/>
            <person name="Guo X."/>
            <person name="Momin A.A."/>
            <person name="Negrao S."/>
            <person name="Al-Babili S."/>
            <person name="Gehring C."/>
            <person name="Roessner U."/>
            <person name="Jung C."/>
            <person name="Murphy K."/>
            <person name="Arold S.T."/>
            <person name="Gojobori T."/>
            <person name="van der Linden C.G."/>
            <person name="van Loo E.N."/>
            <person name="Jellen E.N."/>
            <person name="Maughan P.J."/>
            <person name="Tester M."/>
        </authorList>
    </citation>
    <scope>NUCLEOTIDE SEQUENCE [LARGE SCALE GENOMIC DNA]</scope>
    <source>
        <strain evidence="2">cv. PI 614886</strain>
    </source>
</reference>
<name>A0A803MSB0_CHEQI</name>
<evidence type="ECO:0000313" key="2">
    <source>
        <dbReference type="EnsemblPlants" id="AUR62034369-RA:cds"/>
    </source>
</evidence>
<dbReference type="InterPro" id="IPR029071">
    <property type="entry name" value="Ubiquitin-like_domsf"/>
</dbReference>
<protein>
    <submittedName>
        <fullName evidence="2">Uncharacterized protein</fullName>
    </submittedName>
</protein>
<dbReference type="Gramene" id="AUR62034369-RA">
    <property type="protein sequence ID" value="AUR62034369-RA:cds"/>
    <property type="gene ID" value="AUR62034369"/>
</dbReference>
<reference evidence="2" key="2">
    <citation type="submission" date="2021-03" db="UniProtKB">
        <authorList>
            <consortium name="EnsemblPlants"/>
        </authorList>
    </citation>
    <scope>IDENTIFICATION</scope>
</reference>
<proteinExistence type="predicted"/>
<evidence type="ECO:0000313" key="3">
    <source>
        <dbReference type="Proteomes" id="UP000596660"/>
    </source>
</evidence>
<sequence>MSSSSKAVIPHPNMSENLSDGSSPTKFKRKDKKQAQPDGTTNRSQPLSPAGDKGKGIMHPSSSGQDPHAKRRSKRRSRSRSVPAPLLPEGRVAPCVKRKLLQTMRAGLGLTQDNSSSSSGGGKKNDGKDEPDDEAEYGILVRSQTPGDIGVMPLATDTAGEVGITNGQIVLAIRKDPEYNMNAALRNFYLCDVSGSSKKLTVQAELTMKVLKLYYMAAEIYRCHVSQLVLMHKNRVLAPNHTIRSAGIRSLKRVYCLPLKK</sequence>
<feature type="region of interest" description="Disordered" evidence="1">
    <location>
        <begin position="1"/>
        <end position="90"/>
    </location>
</feature>
<feature type="compositionally biased region" description="Polar residues" evidence="1">
    <location>
        <begin position="37"/>
        <end position="47"/>
    </location>
</feature>
<evidence type="ECO:0000256" key="1">
    <source>
        <dbReference type="SAM" id="MobiDB-lite"/>
    </source>
</evidence>
<organism evidence="2 3">
    <name type="scientific">Chenopodium quinoa</name>
    <name type="common">Quinoa</name>
    <dbReference type="NCBI Taxonomy" id="63459"/>
    <lineage>
        <taxon>Eukaryota</taxon>
        <taxon>Viridiplantae</taxon>
        <taxon>Streptophyta</taxon>
        <taxon>Embryophyta</taxon>
        <taxon>Tracheophyta</taxon>
        <taxon>Spermatophyta</taxon>
        <taxon>Magnoliopsida</taxon>
        <taxon>eudicotyledons</taxon>
        <taxon>Gunneridae</taxon>
        <taxon>Pentapetalae</taxon>
        <taxon>Caryophyllales</taxon>
        <taxon>Chenopodiaceae</taxon>
        <taxon>Chenopodioideae</taxon>
        <taxon>Atripliceae</taxon>
        <taxon>Chenopodium</taxon>
    </lineage>
</organism>
<dbReference type="SUPFAM" id="SSF54236">
    <property type="entry name" value="Ubiquitin-like"/>
    <property type="match status" value="1"/>
</dbReference>
<feature type="compositionally biased region" description="Polar residues" evidence="1">
    <location>
        <begin position="14"/>
        <end position="25"/>
    </location>
</feature>
<feature type="region of interest" description="Disordered" evidence="1">
    <location>
        <begin position="108"/>
        <end position="133"/>
    </location>
</feature>
<keyword evidence="3" id="KW-1185">Reference proteome</keyword>
<dbReference type="AlphaFoldDB" id="A0A803MSB0"/>
<dbReference type="EnsemblPlants" id="AUR62034369-RA">
    <property type="protein sequence ID" value="AUR62034369-RA:cds"/>
    <property type="gene ID" value="AUR62034369"/>
</dbReference>
<dbReference type="CDD" id="cd17039">
    <property type="entry name" value="Ubl_ubiquitin_like"/>
    <property type="match status" value="1"/>
</dbReference>